<comment type="catalytic activity">
    <reaction evidence="15">
        <text>L-seryl-[protein] + ATP = O-phospho-L-seryl-[protein] + ADP + H(+)</text>
        <dbReference type="Rhea" id="RHEA:17989"/>
        <dbReference type="Rhea" id="RHEA-COMP:9863"/>
        <dbReference type="Rhea" id="RHEA-COMP:11604"/>
        <dbReference type="ChEBI" id="CHEBI:15378"/>
        <dbReference type="ChEBI" id="CHEBI:29999"/>
        <dbReference type="ChEBI" id="CHEBI:30616"/>
        <dbReference type="ChEBI" id="CHEBI:83421"/>
        <dbReference type="ChEBI" id="CHEBI:456216"/>
        <dbReference type="EC" id="2.7.11.1"/>
    </reaction>
</comment>
<feature type="compositionally biased region" description="Basic and acidic residues" evidence="16">
    <location>
        <begin position="362"/>
        <end position="373"/>
    </location>
</feature>
<comment type="catalytic activity">
    <reaction evidence="14">
        <text>L-threonyl-[protein] + ATP = O-phospho-L-threonyl-[protein] + ADP + H(+)</text>
        <dbReference type="Rhea" id="RHEA:46608"/>
        <dbReference type="Rhea" id="RHEA-COMP:11060"/>
        <dbReference type="Rhea" id="RHEA-COMP:11605"/>
        <dbReference type="ChEBI" id="CHEBI:15378"/>
        <dbReference type="ChEBI" id="CHEBI:30013"/>
        <dbReference type="ChEBI" id="CHEBI:30616"/>
        <dbReference type="ChEBI" id="CHEBI:61977"/>
        <dbReference type="ChEBI" id="CHEBI:456216"/>
        <dbReference type="EC" id="2.7.11.1"/>
    </reaction>
</comment>
<dbReference type="InterPro" id="IPR051681">
    <property type="entry name" value="Ser/Thr_Kinases-Pseudokinases"/>
</dbReference>
<evidence type="ECO:0000256" key="16">
    <source>
        <dbReference type="SAM" id="MobiDB-lite"/>
    </source>
</evidence>
<evidence type="ECO:0000256" key="13">
    <source>
        <dbReference type="ARBA" id="ARBA00023170"/>
    </source>
</evidence>
<sequence length="811" mass="89334">MVSPEPSSSSLIPPTSSAEPPPSPESLLQRIAELEANHAFLQSEIAKLTGSQKAEAFHHRPNDISMCQRCCHCSCSSHARLPCNQSRTSFAGIPPPFNLSGGGSARNCPPSWVRPPSTESTCNSGPNHRQMHLDVSGSRFGPLPEHLTAQQYINILQSVGHAIYIFNLSAEVIYWNRKAEMLYGYSEEEVLGCNVLELLVHKKHIDIGWRIVSRLLMGEHWNGQFPLKKKSGELFNAFISNSPLYDENGILAAVIAVTNDSRPFSKPLSIECVQIPISASVEDAMLTLPQQTQTQNQPPVHATQSPLKSSLSSLASKVTSKVSAKVSSAKITSSKVFSRMRTAESSIEQEGGSGGSQSSDAGRSEFEVRDLSDHPSVGCSDPNHPSPQNTTSLPTLGKHETGGDIHENDRKSGGFAFLTSKAESWIVKSGLLKPERNTSEQRKGLWRRTLGDPSEVKSTSIRPGEPAVAPKSSIECNEGDGEVHQGGLDEAPKSIKQDAAESPGPWNTAIISSTSSNGSISSTNSSYLPKPDAELDSMDCEIEWDSLIVAEQVGQGSCGTVYRGFWVGSDVAIKVFSGQDYTMELLEDFRKEVLIMKRLRHPNVLLFMGAVPSPQHLSIVTEFLPRGSLFKLLHRGSPGLDWRRRVRMALDIARGMNYLHHLNPPIVHRDLKSSNLLVDKNWTVKVADFGLSRLKHETYLRTVSGRGTPQWMAPEVLRNEPSNEKSDVFSFGVILWELATEEIPWTNLNPMQVVGAVGFMNQRLTVPEGLNSDWGRLVKDCWQSDPSSRPTFQEITERLKDIQRQIMRPET</sequence>
<dbReference type="AlphaFoldDB" id="A0A8T2V314"/>
<evidence type="ECO:0000256" key="12">
    <source>
        <dbReference type="ARBA" id="ARBA00023136"/>
    </source>
</evidence>
<comment type="similarity">
    <text evidence="2">Belongs to the protein kinase superfamily. TKL Ser/Thr protein kinase family. RAF subfamily.</text>
</comment>
<evidence type="ECO:0000259" key="18">
    <source>
        <dbReference type="PROSITE" id="PS50112"/>
    </source>
</evidence>
<protein>
    <recommendedName>
        <fullName evidence="3">non-specific serine/threonine protein kinase</fullName>
        <ecNumber evidence="3">2.7.11.1</ecNumber>
    </recommendedName>
</protein>
<dbReference type="SUPFAM" id="SSF55785">
    <property type="entry name" value="PYP-like sensor domain (PAS domain)"/>
    <property type="match status" value="1"/>
</dbReference>
<keyword evidence="10" id="KW-0067">ATP-binding</keyword>
<evidence type="ECO:0000256" key="4">
    <source>
        <dbReference type="ARBA" id="ARBA00022527"/>
    </source>
</evidence>
<dbReference type="GO" id="GO:0004674">
    <property type="term" value="F:protein serine/threonine kinase activity"/>
    <property type="evidence" value="ECO:0007669"/>
    <property type="project" value="UniProtKB-KW"/>
</dbReference>
<dbReference type="InterPro" id="IPR000719">
    <property type="entry name" value="Prot_kinase_dom"/>
</dbReference>
<comment type="subcellular location">
    <subcellularLocation>
        <location evidence="1">Membrane</location>
    </subcellularLocation>
</comment>
<evidence type="ECO:0000256" key="7">
    <source>
        <dbReference type="ARBA" id="ARBA00022679"/>
    </source>
</evidence>
<dbReference type="GO" id="GO:0006355">
    <property type="term" value="P:regulation of DNA-templated transcription"/>
    <property type="evidence" value="ECO:0007669"/>
    <property type="project" value="InterPro"/>
</dbReference>
<evidence type="ECO:0000256" key="11">
    <source>
        <dbReference type="ARBA" id="ARBA00022991"/>
    </source>
</evidence>
<feature type="compositionally biased region" description="Basic and acidic residues" evidence="16">
    <location>
        <begin position="397"/>
        <end position="412"/>
    </location>
</feature>
<dbReference type="InterPro" id="IPR011009">
    <property type="entry name" value="Kinase-like_dom_sf"/>
</dbReference>
<evidence type="ECO:0000256" key="3">
    <source>
        <dbReference type="ARBA" id="ARBA00012513"/>
    </source>
</evidence>
<dbReference type="Gene3D" id="3.30.450.20">
    <property type="entry name" value="PAS domain"/>
    <property type="match status" value="1"/>
</dbReference>
<dbReference type="PROSITE" id="PS50112">
    <property type="entry name" value="PAS"/>
    <property type="match status" value="1"/>
</dbReference>
<dbReference type="CDD" id="cd00130">
    <property type="entry name" value="PAS"/>
    <property type="match status" value="1"/>
</dbReference>
<dbReference type="InterPro" id="IPR000014">
    <property type="entry name" value="PAS"/>
</dbReference>
<keyword evidence="5" id="KW-0600">Photoreceptor protein</keyword>
<dbReference type="PRINTS" id="PR00109">
    <property type="entry name" value="TYRKINASE"/>
</dbReference>
<dbReference type="FunFam" id="1.10.510.10:FF:000476">
    <property type="entry name" value="PAS domain-containing protein tyrosine kinase family protein"/>
    <property type="match status" value="1"/>
</dbReference>
<keyword evidence="12" id="KW-0472">Membrane</keyword>
<evidence type="ECO:0000256" key="10">
    <source>
        <dbReference type="ARBA" id="ARBA00022840"/>
    </source>
</evidence>
<evidence type="ECO:0000256" key="15">
    <source>
        <dbReference type="ARBA" id="ARBA00048679"/>
    </source>
</evidence>
<dbReference type="InterPro" id="IPR013767">
    <property type="entry name" value="PAS_fold"/>
</dbReference>
<gene>
    <name evidence="19" type="ORF">KP509_03G054200</name>
</gene>
<dbReference type="Pfam" id="PF07714">
    <property type="entry name" value="PK_Tyr_Ser-Thr"/>
    <property type="match status" value="1"/>
</dbReference>
<dbReference type="InterPro" id="IPR001245">
    <property type="entry name" value="Ser-Thr/Tyr_kinase_cat_dom"/>
</dbReference>
<dbReference type="FunFam" id="3.30.200.20:FF:000060">
    <property type="entry name" value="Serine/threonine-protein kinase isoform 1"/>
    <property type="match status" value="1"/>
</dbReference>
<evidence type="ECO:0000313" key="20">
    <source>
        <dbReference type="Proteomes" id="UP000825935"/>
    </source>
</evidence>
<keyword evidence="7" id="KW-0808">Transferase</keyword>
<feature type="compositionally biased region" description="Low complexity" evidence="16">
    <location>
        <begin position="507"/>
        <end position="526"/>
    </location>
</feature>
<dbReference type="PROSITE" id="PS50011">
    <property type="entry name" value="PROTEIN_KINASE_DOM"/>
    <property type="match status" value="1"/>
</dbReference>
<keyword evidence="8" id="KW-0547">Nucleotide-binding</keyword>
<dbReference type="PROSITE" id="PS00108">
    <property type="entry name" value="PROTEIN_KINASE_ST"/>
    <property type="match status" value="1"/>
</dbReference>
<keyword evidence="13" id="KW-0675">Receptor</keyword>
<dbReference type="SMART" id="SM00091">
    <property type="entry name" value="PAS"/>
    <property type="match status" value="1"/>
</dbReference>
<dbReference type="Gene3D" id="3.30.200.20">
    <property type="entry name" value="Phosphorylase Kinase, domain 1"/>
    <property type="match status" value="1"/>
</dbReference>
<name>A0A8T2V314_CERRI</name>
<dbReference type="Proteomes" id="UP000825935">
    <property type="component" value="Chromosome 3"/>
</dbReference>
<evidence type="ECO:0000256" key="9">
    <source>
        <dbReference type="ARBA" id="ARBA00022777"/>
    </source>
</evidence>
<feature type="region of interest" description="Disordered" evidence="16">
    <location>
        <begin position="1"/>
        <end position="25"/>
    </location>
</feature>
<evidence type="ECO:0000259" key="17">
    <source>
        <dbReference type="PROSITE" id="PS50011"/>
    </source>
</evidence>
<feature type="domain" description="PAS" evidence="18">
    <location>
        <begin position="148"/>
        <end position="219"/>
    </location>
</feature>
<dbReference type="OrthoDB" id="339325at2759"/>
<evidence type="ECO:0000256" key="5">
    <source>
        <dbReference type="ARBA" id="ARBA00022543"/>
    </source>
</evidence>
<dbReference type="Gene3D" id="1.10.510.10">
    <property type="entry name" value="Transferase(Phosphotransferase) domain 1"/>
    <property type="match status" value="1"/>
</dbReference>
<dbReference type="Pfam" id="PF00989">
    <property type="entry name" value="PAS"/>
    <property type="match status" value="1"/>
</dbReference>
<dbReference type="PANTHER" id="PTHR44329:SF47">
    <property type="entry name" value="SERINE_THREONINE-PROTEIN KINASE ROCO5-RELATED"/>
    <property type="match status" value="1"/>
</dbReference>
<dbReference type="InterPro" id="IPR035965">
    <property type="entry name" value="PAS-like_dom_sf"/>
</dbReference>
<comment type="caution">
    <text evidence="19">The sequence shown here is derived from an EMBL/GenBank/DDBJ whole genome shotgun (WGS) entry which is preliminary data.</text>
</comment>
<proteinExistence type="inferred from homology"/>
<organism evidence="19 20">
    <name type="scientific">Ceratopteris richardii</name>
    <name type="common">Triangle waterfern</name>
    <dbReference type="NCBI Taxonomy" id="49495"/>
    <lineage>
        <taxon>Eukaryota</taxon>
        <taxon>Viridiplantae</taxon>
        <taxon>Streptophyta</taxon>
        <taxon>Embryophyta</taxon>
        <taxon>Tracheophyta</taxon>
        <taxon>Polypodiopsida</taxon>
        <taxon>Polypodiidae</taxon>
        <taxon>Polypodiales</taxon>
        <taxon>Pteridineae</taxon>
        <taxon>Pteridaceae</taxon>
        <taxon>Parkerioideae</taxon>
        <taxon>Ceratopteris</taxon>
    </lineage>
</organism>
<dbReference type="OMA" id="PWVQSDQ"/>
<evidence type="ECO:0000256" key="1">
    <source>
        <dbReference type="ARBA" id="ARBA00004370"/>
    </source>
</evidence>
<keyword evidence="9" id="KW-0418">Kinase</keyword>
<dbReference type="NCBIfam" id="TIGR00229">
    <property type="entry name" value="sensory_box"/>
    <property type="match status" value="1"/>
</dbReference>
<dbReference type="CDD" id="cd13999">
    <property type="entry name" value="STKc_MAP3K-like"/>
    <property type="match status" value="1"/>
</dbReference>
<evidence type="ECO:0000256" key="14">
    <source>
        <dbReference type="ARBA" id="ARBA00047899"/>
    </source>
</evidence>
<dbReference type="SMART" id="SM00220">
    <property type="entry name" value="S_TKc"/>
    <property type="match status" value="1"/>
</dbReference>
<dbReference type="EC" id="2.7.11.1" evidence="3"/>
<evidence type="ECO:0000256" key="8">
    <source>
        <dbReference type="ARBA" id="ARBA00022741"/>
    </source>
</evidence>
<keyword evidence="4" id="KW-0723">Serine/threonine-protein kinase</keyword>
<keyword evidence="6" id="KW-0716">Sensory transduction</keyword>
<keyword evidence="11" id="KW-0157">Chromophore</keyword>
<dbReference type="PANTHER" id="PTHR44329">
    <property type="entry name" value="SERINE/THREONINE-PROTEIN KINASE TNNI3K-RELATED"/>
    <property type="match status" value="1"/>
</dbReference>
<feature type="region of interest" description="Disordered" evidence="16">
    <location>
        <begin position="435"/>
        <end position="526"/>
    </location>
</feature>
<dbReference type="GO" id="GO:0005524">
    <property type="term" value="F:ATP binding"/>
    <property type="evidence" value="ECO:0007669"/>
    <property type="project" value="UniProtKB-KW"/>
</dbReference>
<feature type="compositionally biased region" description="Low complexity" evidence="16">
    <location>
        <begin position="1"/>
        <end position="18"/>
    </location>
</feature>
<keyword evidence="20" id="KW-1185">Reference proteome</keyword>
<accession>A0A8T2V314</accession>
<evidence type="ECO:0000313" key="19">
    <source>
        <dbReference type="EMBL" id="KAH7441782.1"/>
    </source>
</evidence>
<feature type="region of interest" description="Disordered" evidence="16">
    <location>
        <begin position="338"/>
        <end position="412"/>
    </location>
</feature>
<dbReference type="SUPFAM" id="SSF56112">
    <property type="entry name" value="Protein kinase-like (PK-like)"/>
    <property type="match status" value="1"/>
</dbReference>
<dbReference type="EMBL" id="CM035408">
    <property type="protein sequence ID" value="KAH7441782.1"/>
    <property type="molecule type" value="Genomic_DNA"/>
</dbReference>
<reference evidence="19" key="1">
    <citation type="submission" date="2021-08" db="EMBL/GenBank/DDBJ databases">
        <title>WGS assembly of Ceratopteris richardii.</title>
        <authorList>
            <person name="Marchant D.B."/>
            <person name="Chen G."/>
            <person name="Jenkins J."/>
            <person name="Shu S."/>
            <person name="Leebens-Mack J."/>
            <person name="Grimwood J."/>
            <person name="Schmutz J."/>
            <person name="Soltis P."/>
            <person name="Soltis D."/>
            <person name="Chen Z.-H."/>
        </authorList>
    </citation>
    <scope>NUCLEOTIDE SEQUENCE</scope>
    <source>
        <strain evidence="19">Whitten #5841</strain>
        <tissue evidence="19">Leaf</tissue>
    </source>
</reference>
<dbReference type="InterPro" id="IPR008271">
    <property type="entry name" value="Ser/Thr_kinase_AS"/>
</dbReference>
<feature type="compositionally biased region" description="Basic and acidic residues" evidence="16">
    <location>
        <begin position="490"/>
        <end position="499"/>
    </location>
</feature>
<feature type="domain" description="Protein kinase" evidence="17">
    <location>
        <begin position="547"/>
        <end position="807"/>
    </location>
</feature>
<dbReference type="GO" id="GO:0009881">
    <property type="term" value="F:photoreceptor activity"/>
    <property type="evidence" value="ECO:0007669"/>
    <property type="project" value="UniProtKB-KW"/>
</dbReference>
<evidence type="ECO:0000256" key="6">
    <source>
        <dbReference type="ARBA" id="ARBA00022606"/>
    </source>
</evidence>
<evidence type="ECO:0000256" key="2">
    <source>
        <dbReference type="ARBA" id="ARBA00010507"/>
    </source>
</evidence>
<dbReference type="GO" id="GO:0016020">
    <property type="term" value="C:membrane"/>
    <property type="evidence" value="ECO:0007669"/>
    <property type="project" value="UniProtKB-SubCell"/>
</dbReference>